<proteinExistence type="predicted"/>
<dbReference type="AlphaFoldDB" id="A0A081BSK4"/>
<protein>
    <submittedName>
        <fullName evidence="1">Uncharacterized protein</fullName>
    </submittedName>
</protein>
<dbReference type="Proteomes" id="UP000030700">
    <property type="component" value="Unassembled WGS sequence"/>
</dbReference>
<evidence type="ECO:0000313" key="2">
    <source>
        <dbReference type="Proteomes" id="UP000030700"/>
    </source>
</evidence>
<organism evidence="1">
    <name type="scientific">Candidatus Moduliflexus flocculans</name>
    <dbReference type="NCBI Taxonomy" id="1499966"/>
    <lineage>
        <taxon>Bacteria</taxon>
        <taxon>Candidatus Moduliflexota</taxon>
        <taxon>Candidatus Moduliflexia</taxon>
        <taxon>Candidatus Moduliflexales</taxon>
        <taxon>Candidatus Moduliflexaceae</taxon>
    </lineage>
</organism>
<dbReference type="HOGENOM" id="CLU_177503_2_1_0"/>
<accession>A0A081BSK4</accession>
<evidence type="ECO:0000313" key="1">
    <source>
        <dbReference type="EMBL" id="GAK54385.1"/>
    </source>
</evidence>
<sequence>MPVATIPVRLDADAARFYTSASPEIQNKLRILLSVWLREIASSTAALSACMDEISANAEARGLTSDILAELLNDD</sequence>
<dbReference type="EMBL" id="DF820461">
    <property type="protein sequence ID" value="GAK54385.1"/>
    <property type="molecule type" value="Genomic_DNA"/>
</dbReference>
<name>A0A081BSK4_9BACT</name>
<gene>
    <name evidence="1" type="ORF">U14_05670</name>
</gene>
<reference evidence="1" key="1">
    <citation type="journal article" date="2015" name="PeerJ">
        <title>First genomic representation of candidate bacterial phylum KSB3 points to enhanced environmental sensing as a trigger of wastewater bulking.</title>
        <authorList>
            <person name="Sekiguchi Y."/>
            <person name="Ohashi A."/>
            <person name="Parks D.H."/>
            <person name="Yamauchi T."/>
            <person name="Tyson G.W."/>
            <person name="Hugenholtz P."/>
        </authorList>
    </citation>
    <scope>NUCLEOTIDE SEQUENCE [LARGE SCALE GENOMIC DNA]</scope>
</reference>
<keyword evidence="2" id="KW-1185">Reference proteome</keyword>
<dbReference type="STRING" id="1499966.U14_05670"/>